<dbReference type="Gene3D" id="6.10.140.2220">
    <property type="match status" value="1"/>
</dbReference>
<dbReference type="GO" id="GO:0008270">
    <property type="term" value="F:zinc ion binding"/>
    <property type="evidence" value="ECO:0007669"/>
    <property type="project" value="UniProtKB-KW"/>
</dbReference>
<keyword evidence="1" id="KW-0479">Metal-binding</keyword>
<evidence type="ECO:0000256" key="4">
    <source>
        <dbReference type="PROSITE-ProRule" id="PRU00134"/>
    </source>
</evidence>
<feature type="domain" description="MYND-type" evidence="5">
    <location>
        <begin position="28"/>
        <end position="65"/>
    </location>
</feature>
<comment type="caution">
    <text evidence="6">The sequence shown here is derived from an EMBL/GenBank/DDBJ whole genome shotgun (WGS) entry which is preliminary data.</text>
</comment>
<organism evidence="6 7">
    <name type="scientific">Macrostomum lignano</name>
    <dbReference type="NCBI Taxonomy" id="282301"/>
    <lineage>
        <taxon>Eukaryota</taxon>
        <taxon>Metazoa</taxon>
        <taxon>Spiralia</taxon>
        <taxon>Lophotrochozoa</taxon>
        <taxon>Platyhelminthes</taxon>
        <taxon>Rhabditophora</taxon>
        <taxon>Macrostomorpha</taxon>
        <taxon>Macrostomida</taxon>
        <taxon>Macrostomidae</taxon>
        <taxon>Macrostomum</taxon>
    </lineage>
</organism>
<dbReference type="OrthoDB" id="5282002at2759"/>
<sequence>MASESSAAASRDGSSIAAALRLPSELPCNLCRRPAECKRCGGCSGVWYCGRDCQRSDWQRHRPQCHRLQDIRRWAAFAEHLGTQFSKADDMAYAKAPRDLSSLPTLPHLVLGTVGSSTSGQAYLNTCRFSHERPGTIPMFIMSEDLRSVESNPRILDASFRNLFGGKSLEAAAKAGLPIAVKRSFLHEPGFQLPSIIHAGKANSPFGSEQCVFVLPSPAAASAADKNK</sequence>
<dbReference type="Proteomes" id="UP000215902">
    <property type="component" value="Unassembled WGS sequence"/>
</dbReference>
<evidence type="ECO:0000256" key="3">
    <source>
        <dbReference type="ARBA" id="ARBA00022833"/>
    </source>
</evidence>
<reference evidence="6 7" key="1">
    <citation type="submission" date="2017-06" db="EMBL/GenBank/DDBJ databases">
        <title>A platform for efficient transgenesis in Macrostomum lignano, a flatworm model organism for stem cell research.</title>
        <authorList>
            <person name="Berezikov E."/>
        </authorList>
    </citation>
    <scope>NUCLEOTIDE SEQUENCE [LARGE SCALE GENOMIC DNA]</scope>
    <source>
        <strain evidence="6">DV1</strain>
        <tissue evidence="6">Whole organism</tissue>
    </source>
</reference>
<gene>
    <name evidence="6" type="ORF">BOX15_Mlig019256g1</name>
</gene>
<dbReference type="SUPFAM" id="SSF144232">
    <property type="entry name" value="HIT/MYND zinc finger-like"/>
    <property type="match status" value="1"/>
</dbReference>
<proteinExistence type="predicted"/>
<evidence type="ECO:0000256" key="1">
    <source>
        <dbReference type="ARBA" id="ARBA00022723"/>
    </source>
</evidence>
<accession>A0A267E1S8</accession>
<dbReference type="PROSITE" id="PS01360">
    <property type="entry name" value="ZF_MYND_1"/>
    <property type="match status" value="1"/>
</dbReference>
<keyword evidence="3" id="KW-0862">Zinc</keyword>
<name>A0A267E1S8_9PLAT</name>
<evidence type="ECO:0000256" key="2">
    <source>
        <dbReference type="ARBA" id="ARBA00022771"/>
    </source>
</evidence>
<keyword evidence="2 4" id="KW-0863">Zinc-finger</keyword>
<dbReference type="PROSITE" id="PS50865">
    <property type="entry name" value="ZF_MYND_2"/>
    <property type="match status" value="1"/>
</dbReference>
<dbReference type="AlphaFoldDB" id="A0A267E1S8"/>
<dbReference type="Pfam" id="PF01753">
    <property type="entry name" value="zf-MYND"/>
    <property type="match status" value="1"/>
</dbReference>
<dbReference type="EMBL" id="NIVC01002741">
    <property type="protein sequence ID" value="PAA55515.1"/>
    <property type="molecule type" value="Genomic_DNA"/>
</dbReference>
<keyword evidence="7" id="KW-1185">Reference proteome</keyword>
<evidence type="ECO:0000313" key="7">
    <source>
        <dbReference type="Proteomes" id="UP000215902"/>
    </source>
</evidence>
<evidence type="ECO:0000313" key="6">
    <source>
        <dbReference type="EMBL" id="PAA55515.1"/>
    </source>
</evidence>
<dbReference type="InterPro" id="IPR002893">
    <property type="entry name" value="Znf_MYND"/>
</dbReference>
<evidence type="ECO:0000259" key="5">
    <source>
        <dbReference type="PROSITE" id="PS50865"/>
    </source>
</evidence>
<dbReference type="STRING" id="282301.A0A267E1S8"/>
<protein>
    <recommendedName>
        <fullName evidence="5">MYND-type domain-containing protein</fullName>
    </recommendedName>
</protein>